<keyword evidence="2 8" id="KW-0690">Ribosome biogenesis</keyword>
<keyword evidence="7 8" id="KW-0862">Zinc</keyword>
<keyword evidence="4 8" id="KW-0479">Metal-binding</keyword>
<evidence type="ECO:0000256" key="6">
    <source>
        <dbReference type="ARBA" id="ARBA00022801"/>
    </source>
</evidence>
<feature type="binding site" evidence="8">
    <location>
        <position position="126"/>
    </location>
    <ligand>
        <name>Zn(2+)</name>
        <dbReference type="ChEBI" id="CHEBI:29105"/>
        <note>catalytic</note>
    </ligand>
</feature>
<evidence type="ECO:0000256" key="2">
    <source>
        <dbReference type="ARBA" id="ARBA00022517"/>
    </source>
</evidence>
<accession>A0A1I0BQW1</accession>
<evidence type="ECO:0000313" key="9">
    <source>
        <dbReference type="EMBL" id="SET09331.1"/>
    </source>
</evidence>
<evidence type="ECO:0000256" key="5">
    <source>
        <dbReference type="ARBA" id="ARBA00022759"/>
    </source>
</evidence>
<reference evidence="10" key="1">
    <citation type="submission" date="2016-10" db="EMBL/GenBank/DDBJ databases">
        <authorList>
            <person name="Varghese N."/>
            <person name="Submissions S."/>
        </authorList>
    </citation>
    <scope>NUCLEOTIDE SEQUENCE [LARGE SCALE GENOMIC DNA]</scope>
    <source>
        <strain evidence="10">DSM 18579</strain>
    </source>
</reference>
<dbReference type="HAMAP" id="MF_00009">
    <property type="entry name" value="Endoribonucl_YbeY"/>
    <property type="match status" value="1"/>
</dbReference>
<keyword evidence="8" id="KW-0698">rRNA processing</keyword>
<name>A0A1I0BQW1_9GAMM</name>
<keyword evidence="3 8" id="KW-0540">Nuclease</keyword>
<protein>
    <recommendedName>
        <fullName evidence="8">Endoribonuclease YbeY</fullName>
        <ecNumber evidence="8">3.1.-.-</ecNumber>
    </recommendedName>
</protein>
<feature type="binding site" evidence="8">
    <location>
        <position position="116"/>
    </location>
    <ligand>
        <name>Zn(2+)</name>
        <dbReference type="ChEBI" id="CHEBI:29105"/>
        <note>catalytic</note>
    </ligand>
</feature>
<dbReference type="GO" id="GO:0004222">
    <property type="term" value="F:metalloendopeptidase activity"/>
    <property type="evidence" value="ECO:0007669"/>
    <property type="project" value="InterPro"/>
</dbReference>
<feature type="binding site" evidence="8">
    <location>
        <position position="120"/>
    </location>
    <ligand>
        <name>Zn(2+)</name>
        <dbReference type="ChEBI" id="CHEBI:29105"/>
        <note>catalytic</note>
    </ligand>
</feature>
<dbReference type="GO" id="GO:0006364">
    <property type="term" value="P:rRNA processing"/>
    <property type="evidence" value="ECO:0007669"/>
    <property type="project" value="UniProtKB-UniRule"/>
</dbReference>
<sequence>MNKPFIIDFQNALEIEQSSLPELEQIELWAESVLKLFETEAELTIRVVELEESQLLNFQYRGKNSPTNVLSFPSESHESLETKLLGDLVICHAIVAKEAQEQGKKINAHYAHMVIHGCLHLLGYDHIEPEDAEEMESIEIEVMESLGFKNPYEID</sequence>
<keyword evidence="6 8" id="KW-0378">Hydrolase</keyword>
<dbReference type="PANTHER" id="PTHR46986">
    <property type="entry name" value="ENDORIBONUCLEASE YBEY, CHLOROPLASTIC"/>
    <property type="match status" value="1"/>
</dbReference>
<dbReference type="EMBL" id="FOHV01000008">
    <property type="protein sequence ID" value="SET09331.1"/>
    <property type="molecule type" value="Genomic_DNA"/>
</dbReference>
<dbReference type="InterPro" id="IPR002036">
    <property type="entry name" value="YbeY"/>
</dbReference>
<dbReference type="Pfam" id="PF02130">
    <property type="entry name" value="YbeY"/>
    <property type="match status" value="1"/>
</dbReference>
<evidence type="ECO:0000313" key="10">
    <source>
        <dbReference type="Proteomes" id="UP000242642"/>
    </source>
</evidence>
<dbReference type="OrthoDB" id="9807740at2"/>
<comment type="similarity">
    <text evidence="1 8">Belongs to the endoribonuclease YbeY family.</text>
</comment>
<dbReference type="NCBIfam" id="TIGR00043">
    <property type="entry name" value="rRNA maturation RNase YbeY"/>
    <property type="match status" value="1"/>
</dbReference>
<evidence type="ECO:0000256" key="1">
    <source>
        <dbReference type="ARBA" id="ARBA00010875"/>
    </source>
</evidence>
<dbReference type="PROSITE" id="PS01306">
    <property type="entry name" value="UPF0054"/>
    <property type="match status" value="1"/>
</dbReference>
<dbReference type="GO" id="GO:0004521">
    <property type="term" value="F:RNA endonuclease activity"/>
    <property type="evidence" value="ECO:0007669"/>
    <property type="project" value="UniProtKB-UniRule"/>
</dbReference>
<dbReference type="GO" id="GO:0005737">
    <property type="term" value="C:cytoplasm"/>
    <property type="evidence" value="ECO:0007669"/>
    <property type="project" value="UniProtKB-SubCell"/>
</dbReference>
<evidence type="ECO:0000256" key="3">
    <source>
        <dbReference type="ARBA" id="ARBA00022722"/>
    </source>
</evidence>
<organism evidence="9 10">
    <name type="scientific">Thorsellia anophelis DSM 18579</name>
    <dbReference type="NCBI Taxonomy" id="1123402"/>
    <lineage>
        <taxon>Bacteria</taxon>
        <taxon>Pseudomonadati</taxon>
        <taxon>Pseudomonadota</taxon>
        <taxon>Gammaproteobacteria</taxon>
        <taxon>Enterobacterales</taxon>
        <taxon>Thorselliaceae</taxon>
        <taxon>Thorsellia</taxon>
    </lineage>
</organism>
<dbReference type="EC" id="3.1.-.-" evidence="8"/>
<keyword evidence="10" id="KW-1185">Reference proteome</keyword>
<keyword evidence="8" id="KW-0963">Cytoplasm</keyword>
<evidence type="ECO:0000256" key="7">
    <source>
        <dbReference type="ARBA" id="ARBA00022833"/>
    </source>
</evidence>
<keyword evidence="5 8" id="KW-0255">Endonuclease</keyword>
<dbReference type="AlphaFoldDB" id="A0A1I0BQW1"/>
<comment type="subcellular location">
    <subcellularLocation>
        <location evidence="8">Cytoplasm</location>
    </subcellularLocation>
</comment>
<dbReference type="SUPFAM" id="SSF55486">
    <property type="entry name" value="Metalloproteases ('zincins'), catalytic domain"/>
    <property type="match status" value="1"/>
</dbReference>
<dbReference type="Proteomes" id="UP000242642">
    <property type="component" value="Unassembled WGS sequence"/>
</dbReference>
<evidence type="ECO:0000256" key="4">
    <source>
        <dbReference type="ARBA" id="ARBA00022723"/>
    </source>
</evidence>
<dbReference type="GO" id="GO:0008270">
    <property type="term" value="F:zinc ion binding"/>
    <property type="evidence" value="ECO:0007669"/>
    <property type="project" value="UniProtKB-UniRule"/>
</dbReference>
<gene>
    <name evidence="8" type="primary">ybeY</name>
    <name evidence="9" type="ORF">SAMN02583745_01368</name>
</gene>
<comment type="cofactor">
    <cofactor evidence="8">
        <name>Zn(2+)</name>
        <dbReference type="ChEBI" id="CHEBI:29105"/>
    </cofactor>
    <text evidence="8">Binds 1 zinc ion.</text>
</comment>
<dbReference type="InterPro" id="IPR020549">
    <property type="entry name" value="YbeY_CS"/>
</dbReference>
<comment type="function">
    <text evidence="8">Single strand-specific metallo-endoribonuclease involved in late-stage 70S ribosome quality control and in maturation of the 3' terminus of the 16S rRNA.</text>
</comment>
<dbReference type="PANTHER" id="PTHR46986:SF1">
    <property type="entry name" value="ENDORIBONUCLEASE YBEY, CHLOROPLASTIC"/>
    <property type="match status" value="1"/>
</dbReference>
<dbReference type="InterPro" id="IPR023091">
    <property type="entry name" value="MetalPrtase_cat_dom_sf_prd"/>
</dbReference>
<dbReference type="Gene3D" id="3.40.390.30">
    <property type="entry name" value="Metalloproteases ('zincins'), catalytic domain"/>
    <property type="match status" value="1"/>
</dbReference>
<dbReference type="RefSeq" id="WP_093318979.1">
    <property type="nucleotide sequence ID" value="NZ_FOHV01000008.1"/>
</dbReference>
<evidence type="ECO:0000256" key="8">
    <source>
        <dbReference type="HAMAP-Rule" id="MF_00009"/>
    </source>
</evidence>
<dbReference type="STRING" id="1123402.SAMN02583745_01368"/>
<proteinExistence type="inferred from homology"/>